<dbReference type="GO" id="GO:0006355">
    <property type="term" value="P:regulation of DNA-templated transcription"/>
    <property type="evidence" value="ECO:0007669"/>
    <property type="project" value="UniProtKB-UniRule"/>
</dbReference>
<dbReference type="PANTHER" id="PTHR12532">
    <property type="entry name" value="TRANSLATIONAL ACTIVATOR OF CYTOCHROME C OXIDASE 1"/>
    <property type="match status" value="1"/>
</dbReference>
<evidence type="ECO:0000256" key="1">
    <source>
        <dbReference type="ARBA" id="ARBA00008724"/>
    </source>
</evidence>
<evidence type="ECO:0000313" key="10">
    <source>
        <dbReference type="Proteomes" id="UP000631034"/>
    </source>
</evidence>
<dbReference type="Gene3D" id="3.30.70.980">
    <property type="match status" value="2"/>
</dbReference>
<dbReference type="Pfam" id="PF01709">
    <property type="entry name" value="Transcrip_reg"/>
    <property type="match status" value="1"/>
</dbReference>
<evidence type="ECO:0000256" key="2">
    <source>
        <dbReference type="ARBA" id="ARBA00022490"/>
    </source>
</evidence>
<dbReference type="RefSeq" id="WP_192534811.1">
    <property type="nucleotide sequence ID" value="NZ_JACZHT010000007.1"/>
</dbReference>
<organism evidence="9 10">
    <name type="scientific">Phaeovibrio sulfidiphilus</name>
    <dbReference type="NCBI Taxonomy" id="1220600"/>
    <lineage>
        <taxon>Bacteria</taxon>
        <taxon>Pseudomonadati</taxon>
        <taxon>Pseudomonadota</taxon>
        <taxon>Alphaproteobacteria</taxon>
        <taxon>Rhodospirillales</taxon>
        <taxon>Rhodospirillaceae</taxon>
        <taxon>Phaeovibrio</taxon>
    </lineage>
</organism>
<dbReference type="InterPro" id="IPR048300">
    <property type="entry name" value="TACO1_YebC-like_2nd/3rd_dom"/>
</dbReference>
<evidence type="ECO:0000259" key="8">
    <source>
        <dbReference type="Pfam" id="PF20772"/>
    </source>
</evidence>
<name>A0A8J7CRS8_9PROT</name>
<dbReference type="InterPro" id="IPR049083">
    <property type="entry name" value="TACO1_YebC_N"/>
</dbReference>
<dbReference type="NCBIfam" id="TIGR01033">
    <property type="entry name" value="YebC/PmpR family DNA-binding transcriptional regulator"/>
    <property type="match status" value="1"/>
</dbReference>
<dbReference type="HAMAP" id="MF_00693">
    <property type="entry name" value="Transcrip_reg_TACO1"/>
    <property type="match status" value="1"/>
</dbReference>
<evidence type="ECO:0000256" key="5">
    <source>
        <dbReference type="ARBA" id="ARBA00023163"/>
    </source>
</evidence>
<dbReference type="Pfam" id="PF20772">
    <property type="entry name" value="TACO1_YebC_N"/>
    <property type="match status" value="1"/>
</dbReference>
<proteinExistence type="inferred from homology"/>
<keyword evidence="5 6" id="KW-0804">Transcription</keyword>
<keyword evidence="2 6" id="KW-0963">Cytoplasm</keyword>
<protein>
    <recommendedName>
        <fullName evidence="6">Probable transcriptional regulatory protein IHV25_09090</fullName>
    </recommendedName>
</protein>
<keyword evidence="10" id="KW-1185">Reference proteome</keyword>
<dbReference type="NCBIfam" id="NF009044">
    <property type="entry name" value="PRK12378.1"/>
    <property type="match status" value="1"/>
</dbReference>
<dbReference type="NCBIfam" id="NF001030">
    <property type="entry name" value="PRK00110.1"/>
    <property type="match status" value="1"/>
</dbReference>
<dbReference type="InterPro" id="IPR029072">
    <property type="entry name" value="YebC-like"/>
</dbReference>
<gene>
    <name evidence="9" type="ORF">IHV25_09090</name>
</gene>
<comment type="subcellular location">
    <subcellularLocation>
        <location evidence="6">Cytoplasm</location>
    </subcellularLocation>
</comment>
<dbReference type="SUPFAM" id="SSF75625">
    <property type="entry name" value="YebC-like"/>
    <property type="match status" value="1"/>
</dbReference>
<dbReference type="EMBL" id="JACZHT010000007">
    <property type="protein sequence ID" value="MBE1237800.1"/>
    <property type="molecule type" value="Genomic_DNA"/>
</dbReference>
<evidence type="ECO:0000313" key="9">
    <source>
        <dbReference type="EMBL" id="MBE1237800.1"/>
    </source>
</evidence>
<feature type="domain" description="TACO1/YebC-like N-terminal" evidence="8">
    <location>
        <begin position="5"/>
        <end position="74"/>
    </location>
</feature>
<dbReference type="GO" id="GO:0003677">
    <property type="term" value="F:DNA binding"/>
    <property type="evidence" value="ECO:0007669"/>
    <property type="project" value="UniProtKB-UniRule"/>
</dbReference>
<comment type="similarity">
    <text evidence="1 6">Belongs to the TACO1 family.</text>
</comment>
<dbReference type="InterPro" id="IPR026564">
    <property type="entry name" value="Transcrip_reg_TACO1-like_dom3"/>
</dbReference>
<dbReference type="InterPro" id="IPR017856">
    <property type="entry name" value="Integrase-like_N"/>
</dbReference>
<dbReference type="FunFam" id="1.10.10.200:FF:000002">
    <property type="entry name" value="Probable transcriptional regulatory protein CLM62_37755"/>
    <property type="match status" value="1"/>
</dbReference>
<dbReference type="GO" id="GO:0005829">
    <property type="term" value="C:cytosol"/>
    <property type="evidence" value="ECO:0007669"/>
    <property type="project" value="TreeGrafter"/>
</dbReference>
<accession>A0A8J7CRS8</accession>
<dbReference type="InterPro" id="IPR002876">
    <property type="entry name" value="Transcrip_reg_TACO1-like"/>
</dbReference>
<feature type="domain" description="TACO1/YebC-like second and third" evidence="7">
    <location>
        <begin position="83"/>
        <end position="237"/>
    </location>
</feature>
<keyword evidence="4 6" id="KW-0238">DNA-binding</keyword>
<reference evidence="9" key="1">
    <citation type="submission" date="2020-10" db="EMBL/GenBank/DDBJ databases">
        <title>Genome sequence of the unusual species of purple photosynthetic bacteria, Phaeovibrio sulfidiphilus DSM 23193, type strain.</title>
        <authorList>
            <person name="Kyndt J.A."/>
            <person name="Meyer T.E."/>
        </authorList>
    </citation>
    <scope>NUCLEOTIDE SEQUENCE</scope>
    <source>
        <strain evidence="9">DSM 23193</strain>
    </source>
</reference>
<evidence type="ECO:0000256" key="3">
    <source>
        <dbReference type="ARBA" id="ARBA00023015"/>
    </source>
</evidence>
<dbReference type="AlphaFoldDB" id="A0A8J7CRS8"/>
<comment type="caution">
    <text evidence="9">The sequence shown here is derived from an EMBL/GenBank/DDBJ whole genome shotgun (WGS) entry which is preliminary data.</text>
</comment>
<dbReference type="Proteomes" id="UP000631034">
    <property type="component" value="Unassembled WGS sequence"/>
</dbReference>
<evidence type="ECO:0000259" key="7">
    <source>
        <dbReference type="Pfam" id="PF01709"/>
    </source>
</evidence>
<dbReference type="PANTHER" id="PTHR12532:SF6">
    <property type="entry name" value="TRANSCRIPTIONAL REGULATORY PROTEIN YEBC-RELATED"/>
    <property type="match status" value="1"/>
</dbReference>
<evidence type="ECO:0000256" key="4">
    <source>
        <dbReference type="ARBA" id="ARBA00023125"/>
    </source>
</evidence>
<sequence>MAGHSKFKNIMYRKGGQDAKRAQAFTKLAREITVAAKMGLPDPDSNARLRAAISAARAQSMPKDNIQRAIDKAVSGGDADNLVEMRYEGYGPGNVAVIVECLTDNRNRTAAEVRAAFNKHGGAMGETGSVAFNFDRVGLIHYPVTAGDSEKVLEAAIEAGADDVESSEDGHDIYCQPDELANVTRLLEGELGEAEASRLDWRPKMTVAVGADAAETLMKFLSALDDSDDVQRVAANYEIDDAIMEKLG</sequence>
<keyword evidence="3 6" id="KW-0805">Transcription regulation</keyword>
<dbReference type="Gene3D" id="1.10.10.200">
    <property type="match status" value="1"/>
</dbReference>
<evidence type="ECO:0000256" key="6">
    <source>
        <dbReference type="HAMAP-Rule" id="MF_00693"/>
    </source>
</evidence>